<name>A0ABS1KZ44_9BACT</name>
<organism evidence="4 5">
    <name type="scientific">Chryseolinea lacunae</name>
    <dbReference type="NCBI Taxonomy" id="2801331"/>
    <lineage>
        <taxon>Bacteria</taxon>
        <taxon>Pseudomonadati</taxon>
        <taxon>Bacteroidota</taxon>
        <taxon>Cytophagia</taxon>
        <taxon>Cytophagales</taxon>
        <taxon>Fulvivirgaceae</taxon>
        <taxon>Chryseolinea</taxon>
    </lineage>
</organism>
<evidence type="ECO:0000313" key="5">
    <source>
        <dbReference type="Proteomes" id="UP000613030"/>
    </source>
</evidence>
<dbReference type="Gene3D" id="3.40.50.2300">
    <property type="match status" value="1"/>
</dbReference>
<sequence>MIIDDEPNAVALLASYVEQISFLELRKSGYDGVEALKYLQEEHVDILFVDIEMPGITGMDLAGLVPGDTAIIFTTAYSQYAAESYEKNAVDYLLKPITFTRFLQAVMKAANKGAPKQLAPTSPAGKEAVFVKSGKQWIRLAYDAILFFEGEKEYVKVVTKKESILLYKRMKDLGSELPAFFQRVHHSYIINTHHIQKIEDNHAWIDDRRIPISDSYRESFWKHIRPDVM</sequence>
<comment type="caution">
    <text evidence="4">The sequence shown here is derived from an EMBL/GenBank/DDBJ whole genome shotgun (WGS) entry which is preliminary data.</text>
</comment>
<dbReference type="PROSITE" id="PS50930">
    <property type="entry name" value="HTH_LYTTR"/>
    <property type="match status" value="1"/>
</dbReference>
<dbReference type="InterPro" id="IPR046947">
    <property type="entry name" value="LytR-like"/>
</dbReference>
<accession>A0ABS1KZ44</accession>
<dbReference type="SMART" id="SM00850">
    <property type="entry name" value="LytTR"/>
    <property type="match status" value="1"/>
</dbReference>
<evidence type="ECO:0000256" key="1">
    <source>
        <dbReference type="PROSITE-ProRule" id="PRU00169"/>
    </source>
</evidence>
<dbReference type="InterPro" id="IPR001789">
    <property type="entry name" value="Sig_transdc_resp-reg_receiver"/>
</dbReference>
<keyword evidence="5" id="KW-1185">Reference proteome</keyword>
<reference evidence="4 5" key="1">
    <citation type="submission" date="2021-01" db="EMBL/GenBank/DDBJ databases">
        <title>Chryseolinea sp. Jin1 Genome sequencing and assembly.</title>
        <authorList>
            <person name="Kim I."/>
        </authorList>
    </citation>
    <scope>NUCLEOTIDE SEQUENCE [LARGE SCALE GENOMIC DNA]</scope>
    <source>
        <strain evidence="4 5">Jin1</strain>
    </source>
</reference>
<dbReference type="RefSeq" id="WP_202014310.1">
    <property type="nucleotide sequence ID" value="NZ_JAERRB010000011.1"/>
</dbReference>
<dbReference type="EMBL" id="JAERRB010000011">
    <property type="protein sequence ID" value="MBL0744605.1"/>
    <property type="molecule type" value="Genomic_DNA"/>
</dbReference>
<dbReference type="PANTHER" id="PTHR37299:SF1">
    <property type="entry name" value="STAGE 0 SPORULATION PROTEIN A HOMOLOG"/>
    <property type="match status" value="1"/>
</dbReference>
<evidence type="ECO:0000259" key="2">
    <source>
        <dbReference type="PROSITE" id="PS50110"/>
    </source>
</evidence>
<feature type="modified residue" description="4-aspartylphosphate" evidence="1">
    <location>
        <position position="50"/>
    </location>
</feature>
<feature type="domain" description="HTH LytTR-type" evidence="3">
    <location>
        <begin position="131"/>
        <end position="199"/>
    </location>
</feature>
<evidence type="ECO:0000259" key="3">
    <source>
        <dbReference type="PROSITE" id="PS50930"/>
    </source>
</evidence>
<dbReference type="InterPro" id="IPR007492">
    <property type="entry name" value="LytTR_DNA-bd_dom"/>
</dbReference>
<dbReference type="PANTHER" id="PTHR37299">
    <property type="entry name" value="TRANSCRIPTIONAL REGULATOR-RELATED"/>
    <property type="match status" value="1"/>
</dbReference>
<dbReference type="SUPFAM" id="SSF52172">
    <property type="entry name" value="CheY-like"/>
    <property type="match status" value="1"/>
</dbReference>
<gene>
    <name evidence="4" type="ORF">JI741_25450</name>
</gene>
<dbReference type="PROSITE" id="PS50110">
    <property type="entry name" value="RESPONSE_REGULATORY"/>
    <property type="match status" value="1"/>
</dbReference>
<evidence type="ECO:0000313" key="4">
    <source>
        <dbReference type="EMBL" id="MBL0744605.1"/>
    </source>
</evidence>
<dbReference type="InterPro" id="IPR011006">
    <property type="entry name" value="CheY-like_superfamily"/>
</dbReference>
<dbReference type="Pfam" id="PF00072">
    <property type="entry name" value="Response_reg"/>
    <property type="match status" value="1"/>
</dbReference>
<dbReference type="SMART" id="SM00448">
    <property type="entry name" value="REC"/>
    <property type="match status" value="1"/>
</dbReference>
<dbReference type="Pfam" id="PF04397">
    <property type="entry name" value="LytTR"/>
    <property type="match status" value="1"/>
</dbReference>
<protein>
    <submittedName>
        <fullName evidence="4">Response regulator transcription factor</fullName>
    </submittedName>
</protein>
<keyword evidence="1" id="KW-0597">Phosphoprotein</keyword>
<dbReference type="Proteomes" id="UP000613030">
    <property type="component" value="Unassembled WGS sequence"/>
</dbReference>
<feature type="domain" description="Response regulatory" evidence="2">
    <location>
        <begin position="1"/>
        <end position="110"/>
    </location>
</feature>
<dbReference type="Gene3D" id="2.40.50.1020">
    <property type="entry name" value="LytTr DNA-binding domain"/>
    <property type="match status" value="1"/>
</dbReference>
<proteinExistence type="predicted"/>